<evidence type="ECO:0000313" key="15">
    <source>
        <dbReference type="Proteomes" id="UP000177798"/>
    </source>
</evidence>
<keyword evidence="9 12" id="KW-0472">Membrane</keyword>
<organism evidence="14 15">
    <name type="scientific">Sclerotinia sclerotiorum (strain ATCC 18683 / 1980 / Ss-1)</name>
    <name type="common">White mold</name>
    <name type="synonym">Whetzelinia sclerotiorum</name>
    <dbReference type="NCBI Taxonomy" id="665079"/>
    <lineage>
        <taxon>Eukaryota</taxon>
        <taxon>Fungi</taxon>
        <taxon>Dikarya</taxon>
        <taxon>Ascomycota</taxon>
        <taxon>Pezizomycotina</taxon>
        <taxon>Leotiomycetes</taxon>
        <taxon>Helotiales</taxon>
        <taxon>Sclerotiniaceae</taxon>
        <taxon>Sclerotinia</taxon>
    </lineage>
</organism>
<keyword evidence="6 12" id="KW-1133">Transmembrane helix</keyword>
<dbReference type="AlphaFoldDB" id="A0A1D9Q5A2"/>
<proteinExistence type="inferred from homology"/>
<comment type="similarity">
    <text evidence="2">Belongs to the fungal Na(+)/H(+) exchanger family.</text>
</comment>
<evidence type="ECO:0000256" key="5">
    <source>
        <dbReference type="ARBA" id="ARBA00022692"/>
    </source>
</evidence>
<feature type="transmembrane region" description="Helical" evidence="12">
    <location>
        <begin position="289"/>
        <end position="313"/>
    </location>
</feature>
<dbReference type="InterPro" id="IPR004712">
    <property type="entry name" value="Na+/H+_antiporter_fungi"/>
</dbReference>
<dbReference type="GO" id="GO:0015385">
    <property type="term" value="F:sodium:proton antiporter activity"/>
    <property type="evidence" value="ECO:0007669"/>
    <property type="project" value="InterPro"/>
</dbReference>
<dbReference type="OrthoDB" id="2190219at2759"/>
<protein>
    <recommendedName>
        <fullName evidence="13">Cation/H+ exchanger transmembrane domain-containing protein</fullName>
    </recommendedName>
</protein>
<dbReference type="Proteomes" id="UP000177798">
    <property type="component" value="Chromosome 5"/>
</dbReference>
<dbReference type="Pfam" id="PF00999">
    <property type="entry name" value="Na_H_Exchanger"/>
    <property type="match status" value="1"/>
</dbReference>
<feature type="domain" description="Cation/H+ exchanger transmembrane" evidence="13">
    <location>
        <begin position="24"/>
        <end position="435"/>
    </location>
</feature>
<evidence type="ECO:0000256" key="4">
    <source>
        <dbReference type="ARBA" id="ARBA00022449"/>
    </source>
</evidence>
<dbReference type="GO" id="GO:0042391">
    <property type="term" value="P:regulation of membrane potential"/>
    <property type="evidence" value="ECO:0007669"/>
    <property type="project" value="InterPro"/>
</dbReference>
<dbReference type="FunFam" id="1.20.1530.20:FF:000015">
    <property type="entry name" value="Na(+)/H(+) antiporter 2"/>
    <property type="match status" value="1"/>
</dbReference>
<comment type="subcellular location">
    <subcellularLocation>
        <location evidence="1">Membrane</location>
        <topology evidence="1">Multi-pass membrane protein</topology>
    </subcellularLocation>
</comment>
<evidence type="ECO:0000256" key="9">
    <source>
        <dbReference type="ARBA" id="ARBA00023136"/>
    </source>
</evidence>
<evidence type="ECO:0000256" key="8">
    <source>
        <dbReference type="ARBA" id="ARBA00023065"/>
    </source>
</evidence>
<feature type="transmembrane region" description="Helical" evidence="12">
    <location>
        <begin position="12"/>
        <end position="31"/>
    </location>
</feature>
<feature type="transmembrane region" description="Helical" evidence="12">
    <location>
        <begin position="202"/>
        <end position="222"/>
    </location>
</feature>
<dbReference type="InterPro" id="IPR006153">
    <property type="entry name" value="Cation/H_exchanger_TM"/>
</dbReference>
<keyword evidence="7" id="KW-0915">Sodium</keyword>
<evidence type="ECO:0000259" key="13">
    <source>
        <dbReference type="Pfam" id="PF00999"/>
    </source>
</evidence>
<dbReference type="Gene3D" id="1.20.1530.20">
    <property type="match status" value="1"/>
</dbReference>
<feature type="transmembrane region" description="Helical" evidence="12">
    <location>
        <begin position="362"/>
        <end position="380"/>
    </location>
</feature>
<keyword evidence="8" id="KW-0406">Ion transport</keyword>
<feature type="transmembrane region" description="Helical" evidence="12">
    <location>
        <begin position="171"/>
        <end position="190"/>
    </location>
</feature>
<dbReference type="EMBL" id="CP017818">
    <property type="protein sequence ID" value="APA09972.1"/>
    <property type="molecule type" value="Genomic_DNA"/>
</dbReference>
<keyword evidence="5 12" id="KW-0812">Transmembrane</keyword>
<name>A0A1D9Q5A2_SCLS1</name>
<reference evidence="15" key="1">
    <citation type="journal article" date="2017" name="Genome Biol. Evol.">
        <title>The complete genome sequence of the phytopathogenic fungus Sclerotinia sclerotiorum reveals insights into the genome architecture of broad host range pathogens.</title>
        <authorList>
            <person name="Derbyshire M."/>
            <person name="Denton-Giles M."/>
            <person name="Hegedus D."/>
            <person name="Seifbarghy S."/>
            <person name="Rollins J."/>
            <person name="van Kan J."/>
            <person name="Seidl M.F."/>
            <person name="Faino L."/>
            <person name="Mbengue M."/>
            <person name="Navaud O."/>
            <person name="Raffaele S."/>
            <person name="Hammond-Kosack K."/>
            <person name="Heard S."/>
            <person name="Oliver R."/>
        </authorList>
    </citation>
    <scope>NUCLEOTIDE SEQUENCE [LARGE SCALE GENOMIC DNA]</scope>
    <source>
        <strain evidence="15">ATCC 18683 / 1980 / Ss-1</strain>
    </source>
</reference>
<dbReference type="VEuPathDB" id="FungiDB:sscle_05g047420"/>
<dbReference type="InterPro" id="IPR038770">
    <property type="entry name" value="Na+/solute_symporter_sf"/>
</dbReference>
<keyword evidence="10" id="KW-0739">Sodium transport</keyword>
<evidence type="ECO:0000256" key="1">
    <source>
        <dbReference type="ARBA" id="ARBA00004141"/>
    </source>
</evidence>
<dbReference type="GO" id="GO:0120029">
    <property type="term" value="P:proton export across plasma membrane"/>
    <property type="evidence" value="ECO:0007669"/>
    <property type="project" value="InterPro"/>
</dbReference>
<dbReference type="GO" id="GO:0005886">
    <property type="term" value="C:plasma membrane"/>
    <property type="evidence" value="ECO:0007669"/>
    <property type="project" value="InterPro"/>
</dbReference>
<feature type="transmembrane region" description="Helical" evidence="12">
    <location>
        <begin position="325"/>
        <end position="341"/>
    </location>
</feature>
<feature type="transmembrane region" description="Helical" evidence="12">
    <location>
        <begin position="243"/>
        <end position="260"/>
    </location>
</feature>
<sequence length="484" mass="53727">MWDQLEPNPPHITYLFLPLFLIIYALFSNFIRDHLHLSEPPLAVLFGIILGPYVLKVLTPRQWGFDDEIMQEITRVIVGIQCFAVGIELPKHYFKRHWKSVLCLLGPVMTFSWAIASFFACFIFQTTVPTALIIGACLSPTDPILANSVLSESRFSKRVPPRIRHLLSAESACNDGVSFPFIYIGLVIFTTHGGPGEAIKEWITITLLWQCALGIITGLILGNIANRLLRFSDTREYISRPSFVVFYLLLAILSIGIGSILGSDDFLVAFGAGVGFAHDGWFSKKTKTVAFPVIVDHILNSTMFVYFGSIIPWDQFQPSTITPNIKSWTLILFLILVLLFRRIPILLLTKPFIPDIRTYREALFAGHFGPMGVGALFLAIEARAQLETGTSLPLPTPRFPHESDSVDEDTKAIWIIWPVVCFVVLGSTMVHGLSVLGISLGSHFMRKERERAPLLGGETDGLEGMVYEGGGGESEPEVSGSEAE</sequence>
<feature type="transmembrane region" description="Helical" evidence="12">
    <location>
        <begin position="131"/>
        <end position="150"/>
    </location>
</feature>
<feature type="transmembrane region" description="Helical" evidence="12">
    <location>
        <begin position="43"/>
        <end position="63"/>
    </location>
</feature>
<feature type="transmembrane region" description="Helical" evidence="12">
    <location>
        <begin position="415"/>
        <end position="441"/>
    </location>
</feature>
<dbReference type="RefSeq" id="XP_001592848.1">
    <property type="nucleotide sequence ID" value="XM_001592798.1"/>
</dbReference>
<keyword evidence="4" id="KW-0050">Antiport</keyword>
<evidence type="ECO:0000256" key="7">
    <source>
        <dbReference type="ARBA" id="ARBA00023053"/>
    </source>
</evidence>
<dbReference type="GO" id="GO:0036376">
    <property type="term" value="P:sodium ion export across plasma membrane"/>
    <property type="evidence" value="ECO:0007669"/>
    <property type="project" value="InterPro"/>
</dbReference>
<feature type="transmembrane region" description="Helical" evidence="12">
    <location>
        <begin position="101"/>
        <end position="125"/>
    </location>
</feature>
<evidence type="ECO:0000256" key="6">
    <source>
        <dbReference type="ARBA" id="ARBA00022989"/>
    </source>
</evidence>
<gene>
    <name evidence="14" type="ORF">sscle_05g047420</name>
</gene>
<dbReference type="PANTHER" id="PTHR31382:SF2">
    <property type="entry name" value="CATION_H+ EXCHANGER DOMAIN-CONTAINING PROTEIN"/>
    <property type="match status" value="1"/>
</dbReference>
<evidence type="ECO:0000256" key="11">
    <source>
        <dbReference type="SAM" id="MobiDB-lite"/>
    </source>
</evidence>
<evidence type="ECO:0000313" key="14">
    <source>
        <dbReference type="EMBL" id="APA09972.1"/>
    </source>
</evidence>
<dbReference type="KEGG" id="ssl:SS1G_05770"/>
<feature type="region of interest" description="Disordered" evidence="11">
    <location>
        <begin position="455"/>
        <end position="484"/>
    </location>
</feature>
<evidence type="ECO:0000256" key="12">
    <source>
        <dbReference type="SAM" id="Phobius"/>
    </source>
</evidence>
<keyword evidence="3" id="KW-0813">Transport</keyword>
<feature type="transmembrane region" description="Helical" evidence="12">
    <location>
        <begin position="266"/>
        <end position="282"/>
    </location>
</feature>
<dbReference type="PANTHER" id="PTHR31382">
    <property type="entry name" value="NA(+)/H(+) ANTIPORTER"/>
    <property type="match status" value="1"/>
</dbReference>
<evidence type="ECO:0000256" key="2">
    <source>
        <dbReference type="ARBA" id="ARBA00005248"/>
    </source>
</evidence>
<evidence type="ECO:0000256" key="3">
    <source>
        <dbReference type="ARBA" id="ARBA00022448"/>
    </source>
</evidence>
<dbReference type="OMA" id="HFARKEG"/>
<accession>A0A1D9Q5A2</accession>
<evidence type="ECO:0000256" key="10">
    <source>
        <dbReference type="ARBA" id="ARBA00023201"/>
    </source>
</evidence>